<dbReference type="Bgee" id="ENSXETG00000015404">
    <property type="expression patterns" value="Expressed in early embryo and 13 other cell types or tissues"/>
</dbReference>
<reference evidence="1" key="1">
    <citation type="journal article" date="2010" name="Science">
        <title>The genome of the Western clawed frog Xenopus tropicalis.</title>
        <authorList>
            <person name="Hellsten U."/>
            <person name="Harland R.M."/>
            <person name="Gilchrist M.J."/>
            <person name="Hendrix D."/>
            <person name="Jurka J."/>
            <person name="Kapitonov V."/>
            <person name="Ovcharenko I."/>
            <person name="Putnam N.H."/>
            <person name="Shu S."/>
            <person name="Taher L."/>
            <person name="Blitz I.L."/>
            <person name="Blumberg B."/>
            <person name="Dichmann D.S."/>
            <person name="Dubchak I."/>
            <person name="Amaya E."/>
            <person name="Detter J.C."/>
            <person name="Fletcher R."/>
            <person name="Gerhard D.S."/>
            <person name="Goodstein D."/>
            <person name="Graves T."/>
            <person name="Grigoriev I.V."/>
            <person name="Grimwood J."/>
            <person name="Kawashima T."/>
            <person name="Lindquist E."/>
            <person name="Lucas S.M."/>
            <person name="Mead P.E."/>
            <person name="Mitros T."/>
            <person name="Ogino H."/>
            <person name="Ohta Y."/>
            <person name="Poliakov A.V."/>
            <person name="Pollet N."/>
            <person name="Robert J."/>
            <person name="Salamov A."/>
            <person name="Sater A.K."/>
            <person name="Schmutz J."/>
            <person name="Terry A."/>
            <person name="Vize P.D."/>
            <person name="Warren W.C."/>
            <person name="Wells D."/>
            <person name="Wills A."/>
            <person name="Wilson R.K."/>
            <person name="Zimmerman L.B."/>
            <person name="Zorn A.M."/>
            <person name="Grainger R."/>
            <person name="Grammer T."/>
            <person name="Khokha M.K."/>
            <person name="Richardson P.M."/>
            <person name="Rokhsar D.S."/>
        </authorList>
    </citation>
    <scope>NUCLEOTIDE SEQUENCE [LARGE SCALE GENOMIC DNA]</scope>
    <source>
        <strain evidence="1">Nigerian</strain>
    </source>
</reference>
<name>A0A803KG94_XENTR</name>
<dbReference type="Ensembl" id="ENSXETT00000110473">
    <property type="protein sequence ID" value="ENSXETP00000119401"/>
    <property type="gene ID" value="ENSXETG00000015404"/>
</dbReference>
<organism evidence="1">
    <name type="scientific">Xenopus tropicalis</name>
    <name type="common">Western clawed frog</name>
    <name type="synonym">Silurana tropicalis</name>
    <dbReference type="NCBI Taxonomy" id="8364"/>
    <lineage>
        <taxon>Eukaryota</taxon>
        <taxon>Metazoa</taxon>
        <taxon>Chordata</taxon>
        <taxon>Craniata</taxon>
        <taxon>Vertebrata</taxon>
        <taxon>Euteleostomi</taxon>
        <taxon>Amphibia</taxon>
        <taxon>Batrachia</taxon>
        <taxon>Anura</taxon>
        <taxon>Pipoidea</taxon>
        <taxon>Pipidae</taxon>
        <taxon>Xenopodinae</taxon>
        <taxon>Xenopus</taxon>
        <taxon>Silurana</taxon>
    </lineage>
</organism>
<sequence length="42" mass="4896">MAPTHQYYSYKYDDEQLSLRHQLVPKDNAPMLPLAELSSESE</sequence>
<reference evidence="1" key="2">
    <citation type="submission" date="2021-03" db="UniProtKB">
        <authorList>
            <consortium name="Ensembl"/>
        </authorList>
    </citation>
    <scope>IDENTIFICATION</scope>
</reference>
<evidence type="ECO:0000313" key="1">
    <source>
        <dbReference type="Ensembl" id="ENSXETP00000119401"/>
    </source>
</evidence>
<accession>A0A803KG94</accession>
<protein>
    <submittedName>
        <fullName evidence="1">SHC (Src homology 2 domain-containing)-transforming protein 1</fullName>
    </submittedName>
</protein>
<dbReference type="AlphaFoldDB" id="A0A803KG94"/>
<gene>
    <name evidence="1" type="primary">shc1</name>
</gene>
<dbReference type="Xenbase" id="XB-GENE-494862">
    <property type="gene designation" value="shc1"/>
</dbReference>
<proteinExistence type="predicted"/>
<dbReference type="GeneTree" id="ENSGT00950000182870"/>